<protein>
    <submittedName>
        <fullName evidence="2">Uncharacterized protein</fullName>
    </submittedName>
</protein>
<sequence length="176" mass="18885">MGVDARLVGSRGSTMGGIGWHQPTTRRIARRGSSATTRKCGKFAAECGRTGDQARRGRLGTARRTQVLEELRPSAALARNWTDRSQRTWVRTTTAGCIRKEGAARGSRARGARRSGPSAVLQREAAAQEAQPERTQAWAKRAGHGSNECGGARSPDRPEKSTTLGQCTDSEVRGGI</sequence>
<reference evidence="2" key="2">
    <citation type="submission" date="2023-04" db="EMBL/GenBank/DDBJ databases">
        <authorList>
            <person name="Bruccoleri R.E."/>
            <person name="Oakeley E.J."/>
            <person name="Faust A.-M."/>
            <person name="Dessus-Babus S."/>
            <person name="Altorfer M."/>
            <person name="Burckhardt D."/>
            <person name="Oertli M."/>
            <person name="Naumann U."/>
            <person name="Petersen F."/>
            <person name="Wong J."/>
        </authorList>
    </citation>
    <scope>NUCLEOTIDE SEQUENCE</scope>
    <source>
        <strain evidence="2">GSM-AAB239-AS_SAM_17_03QT</strain>
        <tissue evidence="2">Leaf</tissue>
    </source>
</reference>
<reference evidence="2" key="1">
    <citation type="journal article" date="2023" name="GigaByte">
        <title>Genome assembly of the bearded iris, Iris pallida Lam.</title>
        <authorList>
            <person name="Bruccoleri R.E."/>
            <person name="Oakeley E.J."/>
            <person name="Faust A.M.E."/>
            <person name="Altorfer M."/>
            <person name="Dessus-Babus S."/>
            <person name="Burckhardt D."/>
            <person name="Oertli M."/>
            <person name="Naumann U."/>
            <person name="Petersen F."/>
            <person name="Wong J."/>
        </authorList>
    </citation>
    <scope>NUCLEOTIDE SEQUENCE</scope>
    <source>
        <strain evidence="2">GSM-AAB239-AS_SAM_17_03QT</strain>
    </source>
</reference>
<keyword evidence="3" id="KW-1185">Reference proteome</keyword>
<feature type="region of interest" description="Disordered" evidence="1">
    <location>
        <begin position="1"/>
        <end position="22"/>
    </location>
</feature>
<evidence type="ECO:0000256" key="1">
    <source>
        <dbReference type="SAM" id="MobiDB-lite"/>
    </source>
</evidence>
<gene>
    <name evidence="2" type="ORF">M6B38_340260</name>
</gene>
<evidence type="ECO:0000313" key="2">
    <source>
        <dbReference type="EMBL" id="KAJ6833344.1"/>
    </source>
</evidence>
<feature type="compositionally biased region" description="Low complexity" evidence="1">
    <location>
        <begin position="114"/>
        <end position="137"/>
    </location>
</feature>
<evidence type="ECO:0000313" key="3">
    <source>
        <dbReference type="Proteomes" id="UP001140949"/>
    </source>
</evidence>
<name>A0AAX6GXX6_IRIPA</name>
<proteinExistence type="predicted"/>
<dbReference type="EMBL" id="JANAVB010015199">
    <property type="protein sequence ID" value="KAJ6833344.1"/>
    <property type="molecule type" value="Genomic_DNA"/>
</dbReference>
<dbReference type="AlphaFoldDB" id="A0AAX6GXX6"/>
<feature type="region of interest" description="Disordered" evidence="1">
    <location>
        <begin position="100"/>
        <end position="176"/>
    </location>
</feature>
<comment type="caution">
    <text evidence="2">The sequence shown here is derived from an EMBL/GenBank/DDBJ whole genome shotgun (WGS) entry which is preliminary data.</text>
</comment>
<organism evidence="2 3">
    <name type="scientific">Iris pallida</name>
    <name type="common">Sweet iris</name>
    <dbReference type="NCBI Taxonomy" id="29817"/>
    <lineage>
        <taxon>Eukaryota</taxon>
        <taxon>Viridiplantae</taxon>
        <taxon>Streptophyta</taxon>
        <taxon>Embryophyta</taxon>
        <taxon>Tracheophyta</taxon>
        <taxon>Spermatophyta</taxon>
        <taxon>Magnoliopsida</taxon>
        <taxon>Liliopsida</taxon>
        <taxon>Asparagales</taxon>
        <taxon>Iridaceae</taxon>
        <taxon>Iridoideae</taxon>
        <taxon>Irideae</taxon>
        <taxon>Iris</taxon>
    </lineage>
</organism>
<accession>A0AAX6GXX6</accession>
<dbReference type="Proteomes" id="UP001140949">
    <property type="component" value="Unassembled WGS sequence"/>
</dbReference>